<dbReference type="Pfam" id="PF02576">
    <property type="entry name" value="RimP_N"/>
    <property type="match status" value="1"/>
</dbReference>
<dbReference type="Proteomes" id="UP000515123">
    <property type="component" value="Linkage group 20"/>
</dbReference>
<name>A0A6P5GR30_ANACO</name>
<feature type="domain" description="Ribosome maturation factor RimP N-terminal" evidence="4">
    <location>
        <begin position="165"/>
        <end position="226"/>
    </location>
</feature>
<evidence type="ECO:0000256" key="2">
    <source>
        <dbReference type="ARBA" id="ARBA00022517"/>
    </source>
</evidence>
<reference evidence="6" key="1">
    <citation type="journal article" date="2015" name="Nat. Genet.">
        <title>The pineapple genome and the evolution of CAM photosynthesis.</title>
        <authorList>
            <person name="Ming R."/>
            <person name="VanBuren R."/>
            <person name="Wai C.M."/>
            <person name="Tang H."/>
            <person name="Schatz M.C."/>
            <person name="Bowers J.E."/>
            <person name="Lyons E."/>
            <person name="Wang M.L."/>
            <person name="Chen J."/>
            <person name="Biggers E."/>
            <person name="Zhang J."/>
            <person name="Huang L."/>
            <person name="Zhang L."/>
            <person name="Miao W."/>
            <person name="Zhang J."/>
            <person name="Ye Z."/>
            <person name="Miao C."/>
            <person name="Lin Z."/>
            <person name="Wang H."/>
            <person name="Zhou H."/>
            <person name="Yim W.C."/>
            <person name="Priest H.D."/>
            <person name="Zheng C."/>
            <person name="Woodhouse M."/>
            <person name="Edger P.P."/>
            <person name="Guyot R."/>
            <person name="Guo H.B."/>
            <person name="Guo H."/>
            <person name="Zheng G."/>
            <person name="Singh R."/>
            <person name="Sharma A."/>
            <person name="Min X."/>
            <person name="Zheng Y."/>
            <person name="Lee H."/>
            <person name="Gurtowski J."/>
            <person name="Sedlazeck F.J."/>
            <person name="Harkess A."/>
            <person name="McKain M.R."/>
            <person name="Liao Z."/>
            <person name="Fang J."/>
            <person name="Liu J."/>
            <person name="Zhang X."/>
            <person name="Zhang Q."/>
            <person name="Hu W."/>
            <person name="Qin Y."/>
            <person name="Wang K."/>
            <person name="Chen L.Y."/>
            <person name="Shirley N."/>
            <person name="Lin Y.R."/>
            <person name="Liu L.Y."/>
            <person name="Hernandez A.G."/>
            <person name="Wright C.L."/>
            <person name="Bulone V."/>
            <person name="Tuskan G.A."/>
            <person name="Heath K."/>
            <person name="Zee F."/>
            <person name="Moore P.H."/>
            <person name="Sunkar R."/>
            <person name="Leebens-Mack J.H."/>
            <person name="Mockler T."/>
            <person name="Bennetzen J.L."/>
            <person name="Freeling M."/>
            <person name="Sankoff D."/>
            <person name="Paterson A.H."/>
            <person name="Zhu X."/>
            <person name="Yang X."/>
            <person name="Smith J.A."/>
            <person name="Cushman J.C."/>
            <person name="Paull R.E."/>
            <person name="Yu Q."/>
        </authorList>
    </citation>
    <scope>NUCLEOTIDE SEQUENCE [LARGE SCALE GENOMIC DNA]</scope>
    <source>
        <strain evidence="6">cv. F153</strain>
    </source>
</reference>
<dbReference type="InterPro" id="IPR028989">
    <property type="entry name" value="RimP_N"/>
</dbReference>
<proteinExistence type="inferred from homology"/>
<evidence type="ECO:0000313" key="6">
    <source>
        <dbReference type="Proteomes" id="UP000515123"/>
    </source>
</evidence>
<keyword evidence="1" id="KW-0963">Cytoplasm</keyword>
<dbReference type="PANTHER" id="PTHR34544">
    <property type="entry name" value="OSJNBA0006B20.18 PROTEIN"/>
    <property type="match status" value="1"/>
</dbReference>
<feature type="domain" description="DUF7912" evidence="5">
    <location>
        <begin position="228"/>
        <end position="318"/>
    </location>
</feature>
<reference evidence="7" key="2">
    <citation type="submission" date="2025-08" db="UniProtKB">
        <authorList>
            <consortium name="RefSeq"/>
        </authorList>
    </citation>
    <scope>IDENTIFICATION</scope>
    <source>
        <tissue evidence="7">Leaf</tissue>
    </source>
</reference>
<dbReference type="HAMAP" id="MF_01077">
    <property type="entry name" value="RimP"/>
    <property type="match status" value="1"/>
</dbReference>
<keyword evidence="6" id="KW-1185">Reference proteome</keyword>
<dbReference type="Gramene" id="Aco013580.1.mrna1">
    <property type="protein sequence ID" value="Aco013580.1.mrna1"/>
    <property type="gene ID" value="Aco013580.1.path1"/>
</dbReference>
<dbReference type="GeneID" id="109725537"/>
<dbReference type="AlphaFoldDB" id="A0A6P5GR30"/>
<dbReference type="InterPro" id="IPR035956">
    <property type="entry name" value="RimP_N_sf"/>
</dbReference>
<feature type="region of interest" description="Disordered" evidence="3">
    <location>
        <begin position="67"/>
        <end position="94"/>
    </location>
</feature>
<protein>
    <submittedName>
        <fullName evidence="7">Uncharacterized protein LOC109725537</fullName>
    </submittedName>
</protein>
<dbReference type="InterPro" id="IPR057234">
    <property type="entry name" value="DUF7912"/>
</dbReference>
<accession>A0A6P5GR30</accession>
<dbReference type="InterPro" id="IPR003728">
    <property type="entry name" value="Ribosome_maturation_RimP"/>
</dbReference>
<gene>
    <name evidence="7" type="primary">LOC109725537</name>
</gene>
<dbReference type="Pfam" id="PF25498">
    <property type="entry name" value="DUF7912"/>
    <property type="match status" value="1"/>
</dbReference>
<dbReference type="RefSeq" id="XP_020110354.1">
    <property type="nucleotide sequence ID" value="XM_020254765.1"/>
</dbReference>
<dbReference type="SUPFAM" id="SSF75420">
    <property type="entry name" value="YhbC-like, N-terminal domain"/>
    <property type="match status" value="1"/>
</dbReference>
<dbReference type="GO" id="GO:0042274">
    <property type="term" value="P:ribosomal small subunit biogenesis"/>
    <property type="evidence" value="ECO:0007669"/>
    <property type="project" value="InterPro"/>
</dbReference>
<feature type="compositionally biased region" description="Acidic residues" evidence="3">
    <location>
        <begin position="74"/>
        <end position="94"/>
    </location>
</feature>
<keyword evidence="2" id="KW-0690">Ribosome biogenesis</keyword>
<evidence type="ECO:0000313" key="7">
    <source>
        <dbReference type="RefSeq" id="XP_020110354.1"/>
    </source>
</evidence>
<dbReference type="PANTHER" id="PTHR34544:SF1">
    <property type="entry name" value="OS04G0438300 PROTEIN"/>
    <property type="match status" value="1"/>
</dbReference>
<dbReference type="OrthoDB" id="1100432at2759"/>
<evidence type="ECO:0000256" key="1">
    <source>
        <dbReference type="ARBA" id="ARBA00022490"/>
    </source>
</evidence>
<evidence type="ECO:0000259" key="5">
    <source>
        <dbReference type="Pfam" id="PF25498"/>
    </source>
</evidence>
<evidence type="ECO:0000259" key="4">
    <source>
        <dbReference type="Pfam" id="PF02576"/>
    </source>
</evidence>
<evidence type="ECO:0000256" key="3">
    <source>
        <dbReference type="SAM" id="MobiDB-lite"/>
    </source>
</evidence>
<sequence>MDLVLNGVIQNRVFGCGWISSSNSFLNNGSSYRPGSVSLLRCLCPPPVCGNASLSCHAKKRERYAEPVAKPKDDDGDDDNVEEEEEEEEGGIEEEFIEDFDDEIIMDDTEDFEDDFEPDDANLYVGDGGEGGGISLAGTWWDKEALAIAEDVSKSFGGDLKLYAFKTLANSVIKVRIEKLSSKYGSPSMNDIEAFSSAYQSRLDEAELGKRIPENISLEVSSPGVERVVRVPEELERFKDRPMYVKYTTTDAATSSIQENDGVFKLISYDMELCQCIWGVADVKINRKQAGKGRPLSKKQREWRLQTPFEDLRLVRLYSDC</sequence>
<organism evidence="6 7">
    <name type="scientific">Ananas comosus</name>
    <name type="common">Pineapple</name>
    <name type="synonym">Ananas ananas</name>
    <dbReference type="NCBI Taxonomy" id="4615"/>
    <lineage>
        <taxon>Eukaryota</taxon>
        <taxon>Viridiplantae</taxon>
        <taxon>Streptophyta</taxon>
        <taxon>Embryophyta</taxon>
        <taxon>Tracheophyta</taxon>
        <taxon>Spermatophyta</taxon>
        <taxon>Magnoliopsida</taxon>
        <taxon>Liliopsida</taxon>
        <taxon>Poales</taxon>
        <taxon>Bromeliaceae</taxon>
        <taxon>Bromelioideae</taxon>
        <taxon>Ananas</taxon>
    </lineage>
</organism>